<sequence>MYHWDRGTDPTKMIFICFMPVNNLYSRHSKPRFKVSLMPKSNDLFFKLSLLASVVSAFSFPYFA</sequence>
<protein>
    <submittedName>
        <fullName evidence="2">Uncharacterized protein</fullName>
    </submittedName>
</protein>
<evidence type="ECO:0000313" key="2">
    <source>
        <dbReference type="EMBL" id="CEG42255.1"/>
    </source>
</evidence>
<name>A0A0P1ALH0_PLAHL</name>
<accession>A0A0P1ALH0</accession>
<keyword evidence="1" id="KW-0812">Transmembrane</keyword>
<proteinExistence type="predicted"/>
<dbReference type="RefSeq" id="XP_024578624.1">
    <property type="nucleotide sequence ID" value="XM_024728115.2"/>
</dbReference>
<dbReference type="Proteomes" id="UP000054928">
    <property type="component" value="Unassembled WGS sequence"/>
</dbReference>
<dbReference type="EMBL" id="CCYD01000610">
    <property type="protein sequence ID" value="CEG42255.1"/>
    <property type="molecule type" value="Genomic_DNA"/>
</dbReference>
<feature type="transmembrane region" description="Helical" evidence="1">
    <location>
        <begin position="44"/>
        <end position="63"/>
    </location>
</feature>
<dbReference type="GeneID" id="36409657"/>
<dbReference type="AlphaFoldDB" id="A0A0P1ALH0"/>
<evidence type="ECO:0000256" key="1">
    <source>
        <dbReference type="SAM" id="Phobius"/>
    </source>
</evidence>
<keyword evidence="1" id="KW-1133">Transmembrane helix</keyword>
<reference evidence="3" key="1">
    <citation type="submission" date="2014-09" db="EMBL/GenBank/DDBJ databases">
        <authorList>
            <person name="Sharma Rahul"/>
            <person name="Thines Marco"/>
        </authorList>
    </citation>
    <scope>NUCLEOTIDE SEQUENCE [LARGE SCALE GENOMIC DNA]</scope>
</reference>
<organism evidence="2 3">
    <name type="scientific">Plasmopara halstedii</name>
    <name type="common">Downy mildew of sunflower</name>
    <dbReference type="NCBI Taxonomy" id="4781"/>
    <lineage>
        <taxon>Eukaryota</taxon>
        <taxon>Sar</taxon>
        <taxon>Stramenopiles</taxon>
        <taxon>Oomycota</taxon>
        <taxon>Peronosporomycetes</taxon>
        <taxon>Peronosporales</taxon>
        <taxon>Peronosporaceae</taxon>
        <taxon>Plasmopara</taxon>
    </lineage>
</organism>
<keyword evidence="3" id="KW-1185">Reference proteome</keyword>
<evidence type="ECO:0000313" key="3">
    <source>
        <dbReference type="Proteomes" id="UP000054928"/>
    </source>
</evidence>
<keyword evidence="1" id="KW-0472">Membrane</keyword>